<gene>
    <name evidence="1" type="ORF">HJG63_003567</name>
</gene>
<protein>
    <submittedName>
        <fullName evidence="1">Cytochrome c, somatic</fullName>
    </submittedName>
</protein>
<proteinExistence type="predicted"/>
<sequence length="62" mass="7325">MLRRARRFLFRSVPSAILWKREASTRLGQISMVCLGERQVRPLDFLTRMPTRTKASPGERRH</sequence>
<comment type="caution">
    <text evidence="1">The sequence shown here is derived from an EMBL/GenBank/DDBJ whole genome shotgun (WGS) entry which is preliminary data.</text>
</comment>
<organism evidence="1 2">
    <name type="scientific">Rousettus aegyptiacus</name>
    <name type="common">Egyptian fruit bat</name>
    <name type="synonym">Pteropus aegyptiacus</name>
    <dbReference type="NCBI Taxonomy" id="9407"/>
    <lineage>
        <taxon>Eukaryota</taxon>
        <taxon>Metazoa</taxon>
        <taxon>Chordata</taxon>
        <taxon>Craniata</taxon>
        <taxon>Vertebrata</taxon>
        <taxon>Euteleostomi</taxon>
        <taxon>Mammalia</taxon>
        <taxon>Eutheria</taxon>
        <taxon>Laurasiatheria</taxon>
        <taxon>Chiroptera</taxon>
        <taxon>Yinpterochiroptera</taxon>
        <taxon>Pteropodoidea</taxon>
        <taxon>Pteropodidae</taxon>
        <taxon>Rousettinae</taxon>
        <taxon>Rousettus</taxon>
    </lineage>
</organism>
<evidence type="ECO:0000313" key="1">
    <source>
        <dbReference type="EMBL" id="KAF6418165.1"/>
    </source>
</evidence>
<accession>A0A7J8D517</accession>
<dbReference type="EMBL" id="JACASE010000013">
    <property type="protein sequence ID" value="KAF6418165.1"/>
    <property type="molecule type" value="Genomic_DNA"/>
</dbReference>
<keyword evidence="2" id="KW-1185">Reference proteome</keyword>
<dbReference type="Proteomes" id="UP000593571">
    <property type="component" value="Unassembled WGS sequence"/>
</dbReference>
<dbReference type="AlphaFoldDB" id="A0A7J8D517"/>
<name>A0A7J8D517_ROUAE</name>
<reference evidence="1 2" key="1">
    <citation type="journal article" date="2020" name="Nature">
        <title>Six reference-quality genomes reveal evolution of bat adaptations.</title>
        <authorList>
            <person name="Jebb D."/>
            <person name="Huang Z."/>
            <person name="Pippel M."/>
            <person name="Hughes G.M."/>
            <person name="Lavrichenko K."/>
            <person name="Devanna P."/>
            <person name="Winkler S."/>
            <person name="Jermiin L.S."/>
            <person name="Skirmuntt E.C."/>
            <person name="Katzourakis A."/>
            <person name="Burkitt-Gray L."/>
            <person name="Ray D.A."/>
            <person name="Sullivan K.A.M."/>
            <person name="Roscito J.G."/>
            <person name="Kirilenko B.M."/>
            <person name="Davalos L.M."/>
            <person name="Corthals A.P."/>
            <person name="Power M.L."/>
            <person name="Jones G."/>
            <person name="Ransome R.D."/>
            <person name="Dechmann D.K.N."/>
            <person name="Locatelli A.G."/>
            <person name="Puechmaille S.J."/>
            <person name="Fedrigo O."/>
            <person name="Jarvis E.D."/>
            <person name="Hiller M."/>
            <person name="Vernes S.C."/>
            <person name="Myers E.W."/>
            <person name="Teeling E.C."/>
        </authorList>
    </citation>
    <scope>NUCLEOTIDE SEQUENCE [LARGE SCALE GENOMIC DNA]</scope>
    <source>
        <strain evidence="1">MRouAeg1</strain>
        <tissue evidence="1">Muscle</tissue>
    </source>
</reference>
<evidence type="ECO:0000313" key="2">
    <source>
        <dbReference type="Proteomes" id="UP000593571"/>
    </source>
</evidence>